<dbReference type="PROSITE" id="PS00028">
    <property type="entry name" value="ZINC_FINGER_C2H2_1"/>
    <property type="match status" value="3"/>
</dbReference>
<feature type="compositionally biased region" description="Basic and acidic residues" evidence="2">
    <location>
        <begin position="58"/>
        <end position="72"/>
    </location>
</feature>
<dbReference type="InterPro" id="IPR013087">
    <property type="entry name" value="Znf_C2H2_type"/>
</dbReference>
<feature type="compositionally biased region" description="Low complexity" evidence="2">
    <location>
        <begin position="48"/>
        <end position="57"/>
    </location>
</feature>
<dbReference type="InterPro" id="IPR036236">
    <property type="entry name" value="Znf_C2H2_sf"/>
</dbReference>
<dbReference type="RefSeq" id="XP_020550028.1">
    <property type="nucleotide sequence ID" value="XM_020694369.1"/>
</dbReference>
<dbReference type="AlphaFoldDB" id="A0A8M8USX3"/>
<dbReference type="GO" id="GO:0006355">
    <property type="term" value="P:regulation of DNA-templated transcription"/>
    <property type="evidence" value="ECO:0007669"/>
    <property type="project" value="InterPro"/>
</dbReference>
<feature type="domain" description="C2H2-type" evidence="3">
    <location>
        <begin position="4"/>
        <end position="31"/>
    </location>
</feature>
<dbReference type="Gene3D" id="3.30.160.60">
    <property type="entry name" value="Classic Zinc Finger"/>
    <property type="match status" value="1"/>
</dbReference>
<evidence type="ECO:0000256" key="1">
    <source>
        <dbReference type="PROSITE-ProRule" id="PRU00042"/>
    </source>
</evidence>
<evidence type="ECO:0000313" key="5">
    <source>
        <dbReference type="RefSeq" id="XP_020550028.1"/>
    </source>
</evidence>
<keyword evidence="4" id="KW-1185">Reference proteome</keyword>
<dbReference type="SUPFAM" id="SSF57667">
    <property type="entry name" value="beta-beta-alpha zinc fingers"/>
    <property type="match status" value="2"/>
</dbReference>
<dbReference type="PROSITE" id="PS50157">
    <property type="entry name" value="ZINC_FINGER_C2H2_2"/>
    <property type="match status" value="3"/>
</dbReference>
<keyword evidence="1" id="KW-0479">Metal-binding</keyword>
<dbReference type="Pfam" id="PF13912">
    <property type="entry name" value="zf-C2H2_6"/>
    <property type="match status" value="3"/>
</dbReference>
<keyword evidence="1" id="KW-0862">Zinc</keyword>
<evidence type="ECO:0000259" key="3">
    <source>
        <dbReference type="PROSITE" id="PS50157"/>
    </source>
</evidence>
<dbReference type="GeneID" id="105164336"/>
<evidence type="ECO:0000256" key="2">
    <source>
        <dbReference type="SAM" id="MobiDB-lite"/>
    </source>
</evidence>
<dbReference type="KEGG" id="sind:105164336"/>
<dbReference type="Proteomes" id="UP000504604">
    <property type="component" value="Linkage group LG6"/>
</dbReference>
<sequence>MAGMECKLCSKRFSNGKALGGHMRSHYAALPLPPKTPQRQEEEPSDPPTESTSSFFSCDEREGDERERESSAEKSSLSFGLREDPKKRLRLVDPEFFETESRFKRAKGVDDGEPLMEEDVALCLVMLSRDVWRISEDSRTSEKVYKCERCDKVFKSSQGLGSHRASHFKKIKSSFDGFSDTDQFFRKPKEIVVKEQVHECPLCGKIFRSAQALGGHKRSHLLASKFVGTNVSDKLEDDASIDLNLPAAAAAAIEDEDEDPEEFVSEERCFGF</sequence>
<name>A0A8M8USX3_SESIN</name>
<dbReference type="Gramene" id="SIN_1018500.t">
    <property type="protein sequence ID" value="SIN_1018500.t.cds1"/>
    <property type="gene ID" value="SIN_1018500"/>
</dbReference>
<organism evidence="4 5">
    <name type="scientific">Sesamum indicum</name>
    <name type="common">Oriental sesame</name>
    <name type="synonym">Sesamum orientale</name>
    <dbReference type="NCBI Taxonomy" id="4182"/>
    <lineage>
        <taxon>Eukaryota</taxon>
        <taxon>Viridiplantae</taxon>
        <taxon>Streptophyta</taxon>
        <taxon>Embryophyta</taxon>
        <taxon>Tracheophyta</taxon>
        <taxon>Spermatophyta</taxon>
        <taxon>Magnoliopsida</taxon>
        <taxon>eudicotyledons</taxon>
        <taxon>Gunneridae</taxon>
        <taxon>Pentapetalae</taxon>
        <taxon>asterids</taxon>
        <taxon>lamiids</taxon>
        <taxon>Lamiales</taxon>
        <taxon>Pedaliaceae</taxon>
        <taxon>Sesamum</taxon>
    </lineage>
</organism>
<proteinExistence type="predicted"/>
<reference evidence="5" key="1">
    <citation type="submission" date="2025-08" db="UniProtKB">
        <authorList>
            <consortium name="RefSeq"/>
        </authorList>
    </citation>
    <scope>IDENTIFICATION</scope>
</reference>
<feature type="domain" description="C2H2-type" evidence="3">
    <location>
        <begin position="198"/>
        <end position="220"/>
    </location>
</feature>
<dbReference type="SMART" id="SM00355">
    <property type="entry name" value="ZnF_C2H2"/>
    <property type="match status" value="3"/>
</dbReference>
<dbReference type="OrthoDB" id="9411774at2759"/>
<accession>A0A8M8USX3</accession>
<feature type="domain" description="C2H2-type" evidence="3">
    <location>
        <begin position="145"/>
        <end position="167"/>
    </location>
</feature>
<protein>
    <submittedName>
        <fullName evidence="5">Zinc finger protein ZAT1</fullName>
    </submittedName>
</protein>
<dbReference type="PANTHER" id="PTHR46326">
    <property type="entry name" value="ZINC FINGER PROTEIN ZAT1-RELATED"/>
    <property type="match status" value="1"/>
</dbReference>
<keyword evidence="1" id="KW-0863">Zinc-finger</keyword>
<dbReference type="PANTHER" id="PTHR46326:SF2">
    <property type="entry name" value="ZINC FINGER PROTEIN ZAT1-RELATED"/>
    <property type="match status" value="1"/>
</dbReference>
<gene>
    <name evidence="5" type="primary">LOC105164336</name>
</gene>
<feature type="region of interest" description="Disordered" evidence="2">
    <location>
        <begin position="17"/>
        <end position="79"/>
    </location>
</feature>
<dbReference type="GO" id="GO:0008270">
    <property type="term" value="F:zinc ion binding"/>
    <property type="evidence" value="ECO:0007669"/>
    <property type="project" value="UniProtKB-KW"/>
</dbReference>
<dbReference type="InterPro" id="IPR044303">
    <property type="entry name" value="ZAT1/4/9"/>
</dbReference>
<evidence type="ECO:0000313" key="4">
    <source>
        <dbReference type="Proteomes" id="UP000504604"/>
    </source>
</evidence>